<gene>
    <name evidence="2" type="ORF">RBB75_00165</name>
</gene>
<proteinExistence type="predicted"/>
<evidence type="ECO:0000313" key="2">
    <source>
        <dbReference type="EMBL" id="XCB26759.1"/>
    </source>
</evidence>
<feature type="domain" description="TonB-dependent transporter Oar-like beta-barrel" evidence="1">
    <location>
        <begin position="19"/>
        <end position="67"/>
    </location>
</feature>
<reference evidence="2" key="1">
    <citation type="submission" date="2023-08" db="EMBL/GenBank/DDBJ databases">
        <authorList>
            <person name="Messyasz A."/>
            <person name="Mannisto M.K."/>
            <person name="Kerkhof L.J."/>
            <person name="Haggblom M."/>
        </authorList>
    </citation>
    <scope>NUCLEOTIDE SEQUENCE</scope>
    <source>
        <strain evidence="2">M8UP23</strain>
    </source>
</reference>
<dbReference type="RefSeq" id="WP_353069169.1">
    <property type="nucleotide sequence ID" value="NZ_CP132932.1"/>
</dbReference>
<dbReference type="InterPro" id="IPR057601">
    <property type="entry name" value="Oar-like_b-barrel"/>
</dbReference>
<dbReference type="KEGG" id="temp:RBB75_00165"/>
<dbReference type="AlphaFoldDB" id="A0AAU7ZDS7"/>
<sequence>MNQALGGYSNWIFPTYAPERNSFVGPGAWNLDLAVSKRFYIWKEASIELRAEGFDLLNHHNLYVQQGLANAASYYSSNPEILASKGGVNGATSEERRFGQLPAKIDF</sequence>
<evidence type="ECO:0000259" key="1">
    <source>
        <dbReference type="Pfam" id="PF25183"/>
    </source>
</evidence>
<name>A0AAU7ZDS7_9BACT</name>
<reference evidence="2" key="2">
    <citation type="journal article" date="2024" name="Environ. Microbiol.">
        <title>Genome analysis and description of Tunturibacter gen. nov. expands the diversity of Terriglobia in tundra soils.</title>
        <authorList>
            <person name="Messyasz A."/>
            <person name="Mannisto M.K."/>
            <person name="Kerkhof L.J."/>
            <person name="Haggblom M.M."/>
        </authorList>
    </citation>
    <scope>NUCLEOTIDE SEQUENCE</scope>
    <source>
        <strain evidence="2">M8UP23</strain>
    </source>
</reference>
<protein>
    <recommendedName>
        <fullName evidence="1">TonB-dependent transporter Oar-like beta-barrel domain-containing protein</fullName>
    </recommendedName>
</protein>
<dbReference type="Pfam" id="PF25183">
    <property type="entry name" value="OMP_b-brl_4"/>
    <property type="match status" value="1"/>
</dbReference>
<organism evidence="2">
    <name type="scientific">Tunturiibacter empetritectus</name>
    <dbReference type="NCBI Taxonomy" id="3069691"/>
    <lineage>
        <taxon>Bacteria</taxon>
        <taxon>Pseudomonadati</taxon>
        <taxon>Acidobacteriota</taxon>
        <taxon>Terriglobia</taxon>
        <taxon>Terriglobales</taxon>
        <taxon>Acidobacteriaceae</taxon>
        <taxon>Tunturiibacter</taxon>
    </lineage>
</organism>
<accession>A0AAU7ZDS7</accession>
<dbReference type="EMBL" id="CP132932">
    <property type="protein sequence ID" value="XCB26759.1"/>
    <property type="molecule type" value="Genomic_DNA"/>
</dbReference>